<name>A0A8D8BGT2_CULPI</name>
<organism evidence="2">
    <name type="scientific">Culex pipiens</name>
    <name type="common">House mosquito</name>
    <dbReference type="NCBI Taxonomy" id="7175"/>
    <lineage>
        <taxon>Eukaryota</taxon>
        <taxon>Metazoa</taxon>
        <taxon>Ecdysozoa</taxon>
        <taxon>Arthropoda</taxon>
        <taxon>Hexapoda</taxon>
        <taxon>Insecta</taxon>
        <taxon>Pterygota</taxon>
        <taxon>Neoptera</taxon>
        <taxon>Endopterygota</taxon>
        <taxon>Diptera</taxon>
        <taxon>Nematocera</taxon>
        <taxon>Culicoidea</taxon>
        <taxon>Culicidae</taxon>
        <taxon>Culicinae</taxon>
        <taxon>Culicini</taxon>
        <taxon>Culex</taxon>
        <taxon>Culex</taxon>
    </lineage>
</organism>
<proteinExistence type="predicted"/>
<evidence type="ECO:0000313" key="2">
    <source>
        <dbReference type="EMBL" id="CAG6473200.1"/>
    </source>
</evidence>
<reference evidence="2" key="1">
    <citation type="submission" date="2021-05" db="EMBL/GenBank/DDBJ databases">
        <authorList>
            <person name="Alioto T."/>
            <person name="Alioto T."/>
            <person name="Gomez Garrido J."/>
        </authorList>
    </citation>
    <scope>NUCLEOTIDE SEQUENCE</scope>
</reference>
<evidence type="ECO:0000256" key="1">
    <source>
        <dbReference type="SAM" id="MobiDB-lite"/>
    </source>
</evidence>
<dbReference type="AlphaFoldDB" id="A0A8D8BGT2"/>
<dbReference type="EMBL" id="HBUE01072479">
    <property type="protein sequence ID" value="CAG6473200.1"/>
    <property type="molecule type" value="Transcribed_RNA"/>
</dbReference>
<dbReference type="EMBL" id="HBUE01072478">
    <property type="protein sequence ID" value="CAG6473198.1"/>
    <property type="molecule type" value="Transcribed_RNA"/>
</dbReference>
<sequence length="341" mass="39842">MATMHQNIATVLILHDLKLLRASTYRPHTSKIRLLVLMQGVVHSHNSPIRQQHQRRRTTLARLAPVKHTPVVLLVLKVVHEALEHDKVPLSTTLHERVPLTPIDRLITLVALIIRLFIEGKRRQLRHPNRRCRRRPHNRRHSDRRRQLRQHRRHHPTPTSFNARRMRMPHPDRIHHPSIRQQPQHRRTPLHLLPRTAQRNCPIGQPILRPVPITLINQRLPPTSLHHLKVSIPTLRNHQRRILHQNFLFLQRLCRRHHLQSHRRRRFRWKAQKLLLHLDLDLRTFGGGLVVVAGVVRADHAPVREQQDAERALALLDLGAAVVDAAVLADPRVPVSIPAAD</sequence>
<protein>
    <submittedName>
        <fullName evidence="2">(northern house mosquito) hypothetical protein</fullName>
    </submittedName>
</protein>
<feature type="compositionally biased region" description="Basic residues" evidence="1">
    <location>
        <begin position="127"/>
        <end position="156"/>
    </location>
</feature>
<feature type="region of interest" description="Disordered" evidence="1">
    <location>
        <begin position="127"/>
        <end position="165"/>
    </location>
</feature>
<accession>A0A8D8BGT2</accession>